<sequence>MRPFIRPVPWPNSPLRQPSGVTKLLPLYRTLQLMSLPWDSNRAAKSAHSQLNGSGALLSPLLLGVALHSRPLLGEALHSLLDVGTGGNNVVVRPTLHLLWVFM</sequence>
<dbReference type="Proteomes" id="UP000275846">
    <property type="component" value="Unassembled WGS sequence"/>
</dbReference>
<evidence type="ECO:0000313" key="3">
    <source>
        <dbReference type="WBParaSite" id="SSLN_0000107901-mRNA-1"/>
    </source>
</evidence>
<accession>A0A183S9Z1</accession>
<evidence type="ECO:0000313" key="1">
    <source>
        <dbReference type="EMBL" id="VDL86795.1"/>
    </source>
</evidence>
<proteinExistence type="predicted"/>
<gene>
    <name evidence="1" type="ORF">SSLN_LOCUS1039</name>
</gene>
<keyword evidence="2" id="KW-1185">Reference proteome</keyword>
<reference evidence="3" key="1">
    <citation type="submission" date="2016-06" db="UniProtKB">
        <authorList>
            <consortium name="WormBaseParasite"/>
        </authorList>
    </citation>
    <scope>IDENTIFICATION</scope>
</reference>
<reference evidence="1 2" key="2">
    <citation type="submission" date="2018-11" db="EMBL/GenBank/DDBJ databases">
        <authorList>
            <consortium name="Pathogen Informatics"/>
        </authorList>
    </citation>
    <scope>NUCLEOTIDE SEQUENCE [LARGE SCALE GENOMIC DNA]</scope>
    <source>
        <strain evidence="1 2">NST_G2</strain>
    </source>
</reference>
<name>A0A183S9Z1_SCHSO</name>
<dbReference type="EMBL" id="UYSU01001366">
    <property type="protein sequence ID" value="VDL86795.1"/>
    <property type="molecule type" value="Genomic_DNA"/>
</dbReference>
<dbReference type="WBParaSite" id="SSLN_0000107901-mRNA-1">
    <property type="protein sequence ID" value="SSLN_0000107901-mRNA-1"/>
    <property type="gene ID" value="SSLN_0000107901"/>
</dbReference>
<dbReference type="AlphaFoldDB" id="A0A183S9Z1"/>
<organism evidence="3">
    <name type="scientific">Schistocephalus solidus</name>
    <name type="common">Tapeworm</name>
    <dbReference type="NCBI Taxonomy" id="70667"/>
    <lineage>
        <taxon>Eukaryota</taxon>
        <taxon>Metazoa</taxon>
        <taxon>Spiralia</taxon>
        <taxon>Lophotrochozoa</taxon>
        <taxon>Platyhelminthes</taxon>
        <taxon>Cestoda</taxon>
        <taxon>Eucestoda</taxon>
        <taxon>Diphyllobothriidea</taxon>
        <taxon>Diphyllobothriidae</taxon>
        <taxon>Schistocephalus</taxon>
    </lineage>
</organism>
<protein>
    <submittedName>
        <fullName evidence="1 3">Uncharacterized protein</fullName>
    </submittedName>
</protein>
<evidence type="ECO:0000313" key="2">
    <source>
        <dbReference type="Proteomes" id="UP000275846"/>
    </source>
</evidence>